<evidence type="ECO:0000313" key="8">
    <source>
        <dbReference type="EMBL" id="SDH87936.1"/>
    </source>
</evidence>
<accession>A0A1G8G163</accession>
<sequence length="408" mass="44683">MTNEMTSSSQKIWTKDFFSISFVHFIVFVIFYTLLTTLPLYVVNDLKGTEAQGGLIVTSMLLAAILIRPFSGNLLESAGKEKVLKGSVLLFTITTFGYMWVEGFTALILLRFIHGLSFGIATTATAAIAADALPAKRRGEGLGYFTMAMNLAVVAGPFIGLTLIQFVSFYHLFIILIIFMIIGVICTFFINVPETEKTKESLQKRKLSLDSLFEFRAMPISLISSLVAFAYAGIVSFISVYASNIGLGHMSNYFFLVFAVTMLAFRPFLGRLFDQLGPKIVILPCLFLFSCGLIVLSIAESGLLFLLSAALIGVGYGTILPCVLSLAVQYAPDTRNGHATATFFTLYDLGIAVGSYILGIVVSMTGFSHMFVYSSILVVITAAGFYFLLNRSEAKEKVGLHYEKADNR</sequence>
<reference evidence="8 9" key="1">
    <citation type="submission" date="2016-10" db="EMBL/GenBank/DDBJ databases">
        <authorList>
            <person name="de Groot N.N."/>
        </authorList>
    </citation>
    <scope>NUCLEOTIDE SEQUENCE [LARGE SCALE GENOMIC DNA]</scope>
    <source>
        <strain evidence="9">P4B,CCM 7963,CECT 7998,DSM 25260,IBRC-M 10614,KCTC 13821</strain>
    </source>
</reference>
<dbReference type="PANTHER" id="PTHR23531:SF2">
    <property type="entry name" value="PERMEASE"/>
    <property type="match status" value="1"/>
</dbReference>
<dbReference type="SUPFAM" id="SSF103473">
    <property type="entry name" value="MFS general substrate transporter"/>
    <property type="match status" value="1"/>
</dbReference>
<name>A0A1G8G163_9BACI</name>
<evidence type="ECO:0000256" key="2">
    <source>
        <dbReference type="ARBA" id="ARBA00022448"/>
    </source>
</evidence>
<feature type="transmembrane region" description="Helical" evidence="6">
    <location>
        <begin position="107"/>
        <end position="130"/>
    </location>
</feature>
<feature type="domain" description="Major facilitator superfamily (MFS) profile" evidence="7">
    <location>
        <begin position="16"/>
        <end position="393"/>
    </location>
</feature>
<feature type="transmembrane region" description="Helical" evidence="6">
    <location>
        <begin position="250"/>
        <end position="269"/>
    </location>
</feature>
<dbReference type="InterPro" id="IPR011701">
    <property type="entry name" value="MFS"/>
</dbReference>
<keyword evidence="2" id="KW-0813">Transport</keyword>
<dbReference type="AlphaFoldDB" id="A0A1G8G163"/>
<dbReference type="InterPro" id="IPR036259">
    <property type="entry name" value="MFS_trans_sf"/>
</dbReference>
<dbReference type="GO" id="GO:0022857">
    <property type="term" value="F:transmembrane transporter activity"/>
    <property type="evidence" value="ECO:0007669"/>
    <property type="project" value="InterPro"/>
</dbReference>
<evidence type="ECO:0000256" key="1">
    <source>
        <dbReference type="ARBA" id="ARBA00004651"/>
    </source>
</evidence>
<dbReference type="GO" id="GO:0005886">
    <property type="term" value="C:plasma membrane"/>
    <property type="evidence" value="ECO:0007669"/>
    <property type="project" value="UniProtKB-SubCell"/>
</dbReference>
<keyword evidence="4 6" id="KW-1133">Transmembrane helix</keyword>
<dbReference type="PROSITE" id="PS50850">
    <property type="entry name" value="MFS"/>
    <property type="match status" value="1"/>
</dbReference>
<evidence type="ECO:0000256" key="3">
    <source>
        <dbReference type="ARBA" id="ARBA00022692"/>
    </source>
</evidence>
<feature type="transmembrane region" description="Helical" evidence="6">
    <location>
        <begin position="281"/>
        <end position="299"/>
    </location>
</feature>
<keyword evidence="3 6" id="KW-0812">Transmembrane</keyword>
<comment type="subcellular location">
    <subcellularLocation>
        <location evidence="1">Cell membrane</location>
        <topology evidence="1">Multi-pass membrane protein</topology>
    </subcellularLocation>
</comment>
<dbReference type="InterPro" id="IPR020846">
    <property type="entry name" value="MFS_dom"/>
</dbReference>
<dbReference type="CDD" id="cd17489">
    <property type="entry name" value="MFS_YfcJ_like"/>
    <property type="match status" value="1"/>
</dbReference>
<proteinExistence type="predicted"/>
<feature type="transmembrane region" description="Helical" evidence="6">
    <location>
        <begin position="83"/>
        <end position="101"/>
    </location>
</feature>
<dbReference type="STRING" id="930129.SAMN05216352_103171"/>
<evidence type="ECO:0000313" key="9">
    <source>
        <dbReference type="Proteomes" id="UP000199017"/>
    </source>
</evidence>
<feature type="transmembrane region" description="Helical" evidence="6">
    <location>
        <begin position="54"/>
        <end position="71"/>
    </location>
</feature>
<feature type="transmembrane region" description="Helical" evidence="6">
    <location>
        <begin position="340"/>
        <end position="364"/>
    </location>
</feature>
<evidence type="ECO:0000256" key="5">
    <source>
        <dbReference type="ARBA" id="ARBA00023136"/>
    </source>
</evidence>
<evidence type="ECO:0000256" key="4">
    <source>
        <dbReference type="ARBA" id="ARBA00022989"/>
    </source>
</evidence>
<dbReference type="EMBL" id="FNDU01000003">
    <property type="protein sequence ID" value="SDH87936.1"/>
    <property type="molecule type" value="Genomic_DNA"/>
</dbReference>
<keyword evidence="9" id="KW-1185">Reference proteome</keyword>
<feature type="transmembrane region" description="Helical" evidence="6">
    <location>
        <begin position="21"/>
        <end position="42"/>
    </location>
</feature>
<feature type="transmembrane region" description="Helical" evidence="6">
    <location>
        <begin position="142"/>
        <end position="164"/>
    </location>
</feature>
<feature type="transmembrane region" description="Helical" evidence="6">
    <location>
        <begin position="370"/>
        <end position="389"/>
    </location>
</feature>
<protein>
    <submittedName>
        <fullName evidence="8">Predicted arabinose efflux permease, MFS family</fullName>
    </submittedName>
</protein>
<gene>
    <name evidence="8" type="ORF">SAMN05216352_103171</name>
</gene>
<dbReference type="Gene3D" id="1.20.1250.20">
    <property type="entry name" value="MFS general substrate transporter like domains"/>
    <property type="match status" value="1"/>
</dbReference>
<feature type="transmembrane region" description="Helical" evidence="6">
    <location>
        <begin position="213"/>
        <end position="238"/>
    </location>
</feature>
<dbReference type="Proteomes" id="UP000199017">
    <property type="component" value="Unassembled WGS sequence"/>
</dbReference>
<organism evidence="8 9">
    <name type="scientific">Alteribacillus bidgolensis</name>
    <dbReference type="NCBI Taxonomy" id="930129"/>
    <lineage>
        <taxon>Bacteria</taxon>
        <taxon>Bacillati</taxon>
        <taxon>Bacillota</taxon>
        <taxon>Bacilli</taxon>
        <taxon>Bacillales</taxon>
        <taxon>Bacillaceae</taxon>
        <taxon>Alteribacillus</taxon>
    </lineage>
</organism>
<dbReference type="PANTHER" id="PTHR23531">
    <property type="entry name" value="QUINOLENE RESISTANCE PROTEIN NORA"/>
    <property type="match status" value="1"/>
</dbReference>
<evidence type="ECO:0000256" key="6">
    <source>
        <dbReference type="SAM" id="Phobius"/>
    </source>
</evidence>
<dbReference type="Pfam" id="PF07690">
    <property type="entry name" value="MFS_1"/>
    <property type="match status" value="1"/>
</dbReference>
<feature type="transmembrane region" description="Helical" evidence="6">
    <location>
        <begin position="170"/>
        <end position="192"/>
    </location>
</feature>
<keyword evidence="5 6" id="KW-0472">Membrane</keyword>
<feature type="transmembrane region" description="Helical" evidence="6">
    <location>
        <begin position="305"/>
        <end position="328"/>
    </location>
</feature>
<evidence type="ECO:0000259" key="7">
    <source>
        <dbReference type="PROSITE" id="PS50850"/>
    </source>
</evidence>
<dbReference type="InterPro" id="IPR052714">
    <property type="entry name" value="MFS_Exporter"/>
</dbReference>